<dbReference type="Pfam" id="PF21378">
    <property type="entry name" value="YceM-like_C"/>
    <property type="match status" value="1"/>
</dbReference>
<evidence type="ECO:0000313" key="5">
    <source>
        <dbReference type="Proteomes" id="UP000030106"/>
    </source>
</evidence>
<comment type="caution">
    <text evidence="4">The sequence shown here is derived from an EMBL/GenBank/DDBJ whole genome shotgun (WGS) entry which is preliminary data.</text>
</comment>
<dbReference type="Gene3D" id="1.10.10.10">
    <property type="entry name" value="Winged helix-like DNA-binding domain superfamily/Winged helix DNA-binding domain"/>
    <property type="match status" value="2"/>
</dbReference>
<dbReference type="InterPro" id="IPR036291">
    <property type="entry name" value="NAD(P)-bd_dom_sf"/>
</dbReference>
<dbReference type="Gene3D" id="3.40.50.720">
    <property type="entry name" value="NAD(P)-binding Rossmann-like Domain"/>
    <property type="match status" value="1"/>
</dbReference>
<dbReference type="GO" id="GO:0000166">
    <property type="term" value="F:nucleotide binding"/>
    <property type="evidence" value="ECO:0007669"/>
    <property type="project" value="InterPro"/>
</dbReference>
<dbReference type="HOGENOM" id="CLU_445476_0_0_1"/>
<evidence type="ECO:0000256" key="1">
    <source>
        <dbReference type="ARBA" id="ARBA00022679"/>
    </source>
</evidence>
<dbReference type="SUPFAM" id="SSF46785">
    <property type="entry name" value="Winged helix' DNA-binding domain"/>
    <property type="match status" value="2"/>
</dbReference>
<proteinExistence type="inferred from homology"/>
<reference evidence="4 5" key="1">
    <citation type="submission" date="2012-10" db="EMBL/GenBank/DDBJ databases">
        <title>Genome sequencing and analysis of entomopathogenic fungi Beauveria bassiana D1-5.</title>
        <authorList>
            <person name="Li Q."/>
            <person name="Wang L."/>
            <person name="Zhang Z."/>
            <person name="Wang Q."/>
            <person name="Ren J."/>
            <person name="Wang M."/>
            <person name="Xu W."/>
            <person name="Wang J."/>
            <person name="Lu Y."/>
            <person name="Du Q."/>
            <person name="Sun Z."/>
        </authorList>
    </citation>
    <scope>NUCLEOTIDE SEQUENCE [LARGE SCALE GENOMIC DNA]</scope>
    <source>
        <strain evidence="4 5">D1-5</strain>
    </source>
</reference>
<keyword evidence="2" id="KW-0012">Acyltransferase</keyword>
<dbReference type="InterPro" id="IPR007432">
    <property type="entry name" value="DUF480"/>
</dbReference>
<dbReference type="InterPro" id="IPR036388">
    <property type="entry name" value="WH-like_DNA-bd_sf"/>
</dbReference>
<dbReference type="SUPFAM" id="SSF51735">
    <property type="entry name" value="NAD(P)-binding Rossmann-fold domains"/>
    <property type="match status" value="1"/>
</dbReference>
<organism evidence="4 5">
    <name type="scientific">Beauveria bassiana D1-5</name>
    <dbReference type="NCBI Taxonomy" id="1245745"/>
    <lineage>
        <taxon>Eukaryota</taxon>
        <taxon>Fungi</taxon>
        <taxon>Dikarya</taxon>
        <taxon>Ascomycota</taxon>
        <taxon>Pezizomycotina</taxon>
        <taxon>Sordariomycetes</taxon>
        <taxon>Hypocreomycetidae</taxon>
        <taxon>Hypocreales</taxon>
        <taxon>Cordycipitaceae</taxon>
        <taxon>Beauveria</taxon>
    </lineage>
</organism>
<dbReference type="EMBL" id="ANFO01000214">
    <property type="protein sequence ID" value="KGQ11494.1"/>
    <property type="molecule type" value="Genomic_DNA"/>
</dbReference>
<dbReference type="FunFam" id="3.40.630.30:FF:000005">
    <property type="entry name" value="Ribosomal protein alanine acetyltransferase"/>
    <property type="match status" value="1"/>
</dbReference>
<sequence>MFGYRSNAPKVRLVTDRLVVRLVHERDAWRMADYYTENRQFLKPWEPIRDESYCYPSGWQARLGMISEMHKQGSAYYFALLDPEEKEVIGVANFSNVVRGSFHACYLGYSIAEKWQGQGLMYEALTSAIRYMQRSQNVHRIMANYMPHNQRSGDLLARLGFEKEGYAKDYLLIDGLTAIEARVIGSLLEKQLTTPEQYPMSVNGVVTACNQKTNREPVMDLKEHDVQDTLDGLVKGHYLRTVSGFGNRVTKYEQRFCNSEFGNLKLTPAEVAVITTLLLRGAQTPGELRSRAGRMFEFTDMAQVEATLEGLAGRDDGPFVVRLPREPGKRESRYMHLFSGEVEASVAQEQIASPVPDDLSARVDALETECDAVFVHSATSAHYAVVNELLNAGVSVCVDKPLAENLADAERLVELAGRKKRTLMVGFNRRFAPRYQQLKAKLSAGASLRMDKHRSDSVGPGDLRFTLLDDYLHVVDTALWLGGGSAQLQSGTLQTNESGQMLYAEHHFSQGSLSVTTSMHRRAGSQREWVQAVTDGGLYEVTDMRQWREECGAGVVEQPIPGWQTTLEQRGFTGCARHFIDCVANQTAPETSGEQALVAQRVVEKLWREAISE</sequence>
<evidence type="ECO:0000259" key="3">
    <source>
        <dbReference type="PROSITE" id="PS51186"/>
    </source>
</evidence>
<evidence type="ECO:0000256" key="2">
    <source>
        <dbReference type="ARBA" id="ARBA00023315"/>
    </source>
</evidence>
<dbReference type="InterPro" id="IPR048477">
    <property type="entry name" value="YceM-like_C"/>
</dbReference>
<dbReference type="SUPFAM" id="SSF55347">
    <property type="entry name" value="Glyceraldehyde-3-phosphate dehydrogenase-like, C-terminal domain"/>
    <property type="match status" value="1"/>
</dbReference>
<dbReference type="Pfam" id="PF13302">
    <property type="entry name" value="Acetyltransf_3"/>
    <property type="match status" value="1"/>
</dbReference>
<dbReference type="Pfam" id="PF04337">
    <property type="entry name" value="DUF480"/>
    <property type="match status" value="1"/>
</dbReference>
<protein>
    <submittedName>
        <fullName evidence="4">Virulence factor mviM</fullName>
    </submittedName>
</protein>
<evidence type="ECO:0000313" key="4">
    <source>
        <dbReference type="EMBL" id="KGQ11494.1"/>
    </source>
</evidence>
<dbReference type="HAMAP" id="MF_01584">
    <property type="entry name" value="UPF0502"/>
    <property type="match status" value="1"/>
</dbReference>
<dbReference type="STRING" id="1245745.A0A0A2WEA3"/>
<dbReference type="GO" id="GO:0016747">
    <property type="term" value="F:acyltransferase activity, transferring groups other than amino-acyl groups"/>
    <property type="evidence" value="ECO:0007669"/>
    <property type="project" value="InterPro"/>
</dbReference>
<dbReference type="NCBIfam" id="NF008072">
    <property type="entry name" value="PRK10809.1"/>
    <property type="match status" value="1"/>
</dbReference>
<dbReference type="InterPro" id="IPR000182">
    <property type="entry name" value="GNAT_dom"/>
</dbReference>
<dbReference type="InterPro" id="IPR036390">
    <property type="entry name" value="WH_DNA-bd_sf"/>
</dbReference>
<name>A0A0A2WEA3_BEABA</name>
<gene>
    <name evidence="4" type="ORF">BBAD15_g2776</name>
</gene>
<dbReference type="InterPro" id="IPR016181">
    <property type="entry name" value="Acyl_CoA_acyltransferase"/>
</dbReference>
<accession>A0A0A2WEA3</accession>
<feature type="domain" description="N-acetyltransferase" evidence="3">
    <location>
        <begin position="18"/>
        <end position="179"/>
    </location>
</feature>
<dbReference type="PANTHER" id="PTHR38768:SF1">
    <property type="entry name" value="UPF0502 PROTEIN YCEH"/>
    <property type="match status" value="1"/>
</dbReference>
<dbReference type="AlphaFoldDB" id="A0A0A2WEA3"/>
<dbReference type="Pfam" id="PF01408">
    <property type="entry name" value="GFO_IDH_MocA"/>
    <property type="match status" value="1"/>
</dbReference>
<dbReference type="InterPro" id="IPR000683">
    <property type="entry name" value="Gfo/Idh/MocA-like_OxRdtase_N"/>
</dbReference>
<dbReference type="SUPFAM" id="SSF55729">
    <property type="entry name" value="Acyl-CoA N-acyltransferases (Nat)"/>
    <property type="match status" value="1"/>
</dbReference>
<dbReference type="Gene3D" id="3.30.360.10">
    <property type="entry name" value="Dihydrodipicolinate Reductase, domain 2"/>
    <property type="match status" value="1"/>
</dbReference>
<dbReference type="Proteomes" id="UP000030106">
    <property type="component" value="Unassembled WGS sequence"/>
</dbReference>
<keyword evidence="1" id="KW-0808">Transferase</keyword>
<dbReference type="NCBIfam" id="NF008413">
    <property type="entry name" value="PRK11239.1"/>
    <property type="match status" value="1"/>
</dbReference>
<dbReference type="PANTHER" id="PTHR38768">
    <property type="entry name" value="UPF0502 PROTEIN YCEH"/>
    <property type="match status" value="1"/>
</dbReference>
<dbReference type="Gene3D" id="3.40.630.30">
    <property type="match status" value="1"/>
</dbReference>
<dbReference type="PROSITE" id="PS51186">
    <property type="entry name" value="GNAT"/>
    <property type="match status" value="1"/>
</dbReference>